<dbReference type="OrthoDB" id="1612078at2759"/>
<name>A0A9P9DTW0_9PLEO</name>
<dbReference type="PANTHER" id="PTHR31104">
    <property type="entry name" value="PEPTIDE-N4-(N-ACETYL-BETA-GLUCOSAMINYL)ASPARAGINE AMIDASE A PROTEIN"/>
    <property type="match status" value="1"/>
</dbReference>
<gene>
    <name evidence="2" type="ORF">B0J11DRAFT_605677</name>
</gene>
<reference evidence="2" key="1">
    <citation type="journal article" date="2021" name="Nat. Commun.">
        <title>Genetic determinants of endophytism in the Arabidopsis root mycobiome.</title>
        <authorList>
            <person name="Mesny F."/>
            <person name="Miyauchi S."/>
            <person name="Thiergart T."/>
            <person name="Pickel B."/>
            <person name="Atanasova L."/>
            <person name="Karlsson M."/>
            <person name="Huettel B."/>
            <person name="Barry K.W."/>
            <person name="Haridas S."/>
            <person name="Chen C."/>
            <person name="Bauer D."/>
            <person name="Andreopoulos W."/>
            <person name="Pangilinan J."/>
            <person name="LaButti K."/>
            <person name="Riley R."/>
            <person name="Lipzen A."/>
            <person name="Clum A."/>
            <person name="Drula E."/>
            <person name="Henrissat B."/>
            <person name="Kohler A."/>
            <person name="Grigoriev I.V."/>
            <person name="Martin F.M."/>
            <person name="Hacquard S."/>
        </authorList>
    </citation>
    <scope>NUCLEOTIDE SEQUENCE</scope>
    <source>
        <strain evidence="2">MPI-CAGE-CH-0243</strain>
    </source>
</reference>
<dbReference type="AlphaFoldDB" id="A0A9P9DTW0"/>
<dbReference type="EMBL" id="JAGMWT010000007">
    <property type="protein sequence ID" value="KAH7125323.1"/>
    <property type="molecule type" value="Genomic_DNA"/>
</dbReference>
<comment type="caution">
    <text evidence="2">The sequence shown here is derived from an EMBL/GenBank/DDBJ whole genome shotgun (WGS) entry which is preliminary data.</text>
</comment>
<evidence type="ECO:0000313" key="2">
    <source>
        <dbReference type="EMBL" id="KAH7125323.1"/>
    </source>
</evidence>
<proteinExistence type="predicted"/>
<evidence type="ECO:0000313" key="3">
    <source>
        <dbReference type="Proteomes" id="UP000700596"/>
    </source>
</evidence>
<dbReference type="InterPro" id="IPR056948">
    <property type="entry name" value="PNGaseA_N"/>
</dbReference>
<accession>A0A9P9DTW0</accession>
<dbReference type="Pfam" id="PF25156">
    <property type="entry name" value="PNGase_A_C"/>
    <property type="match status" value="1"/>
</dbReference>
<feature type="domain" description="Peptide N-acetyl-beta-D-glucosaminyl asparaginase amidase A N-terminal" evidence="1">
    <location>
        <begin position="250"/>
        <end position="567"/>
    </location>
</feature>
<dbReference type="Proteomes" id="UP000700596">
    <property type="component" value="Unassembled WGS sequence"/>
</dbReference>
<evidence type="ECO:0000259" key="1">
    <source>
        <dbReference type="Pfam" id="PF12222"/>
    </source>
</evidence>
<organism evidence="2 3">
    <name type="scientific">Dendryphion nanum</name>
    <dbReference type="NCBI Taxonomy" id="256645"/>
    <lineage>
        <taxon>Eukaryota</taxon>
        <taxon>Fungi</taxon>
        <taxon>Dikarya</taxon>
        <taxon>Ascomycota</taxon>
        <taxon>Pezizomycotina</taxon>
        <taxon>Dothideomycetes</taxon>
        <taxon>Pleosporomycetidae</taxon>
        <taxon>Pleosporales</taxon>
        <taxon>Torulaceae</taxon>
        <taxon>Dendryphion</taxon>
    </lineage>
</organism>
<sequence>MGGDMEYIAGHGHLSLAQAVRIAQNSESPVDQNLASFLEKKLEEVWAKLNQNASQYVFPPDEFALFNYYKSRFGDQDIVRDATARYWNHHKAQGFDHIGFIFNFLLPPNVLSMKGFSSIIPLGGVTGASSDLGWVLSACRRLTVHQQKPGCNVMMKKRKKRKEIPPNEGQRPAELWRLGERGLRFTSSNRRWTWVSCFLILITLSHSVFAFVPSHQLGLLAPGSELQNRAPSANETSPLLECFEVSPPVLSPTKESCQKTLMVHTFAWSYGHPFVGDYTPPDCSFNRVTLNFTVTSAGRQFDRLALMFFGDTEIWRTSTAEPTAKGIVWTSIKDVSNYVSLLKVPQKIIFDLGNLVDDTYTGSWNTTLTATFFTSGDVDPADVIIPISAQRSAENSPSGFVIPDSKALNSLAIPRNIRKAIFSISACGQSSEEFWWSNVLSSDTKTFGNVSTLYGHSPFRELQLYIDDSLAGVAWPFPVIFTGGVVPGFWRPIVGIDAFDLREDEIDITPFLPALSDGKEHTFEIRVAGIDDDGLGNGILTTAIGSNWLVTGKIFLWFDTKGSITKGTPPIHSTSNLRINLSSSRQVDGNSTVKSLNYNVEVARILNVSSIITTSSGSKLVTWYQDLTYSNVGRLTSSGNDQETWQSTSGTHQAIGSSVSNYSKTFSYPLYVASSYNLLSGGNFTITGKMSRGKDLQKQGSLAFPSELQTFINAPQSYRPFTGSSSTNWQNGTASYFGAPAFKHSFGAGSTEQWYWLYGVGDAAENAPGAATGQGITELYRRHVWAANDSLILDEESLGGGGSVVMQLNGGENRGTDAPVFAKDSIIGMLGRGLP</sequence>
<keyword evidence="3" id="KW-1185">Reference proteome</keyword>
<dbReference type="InterPro" id="IPR021102">
    <property type="entry name" value="PNGase_A"/>
</dbReference>
<protein>
    <submittedName>
        <fullName evidence="2">Peptide-N4-(N-acetyl-beta-glucosaminyl)asparagine amidase A</fullName>
    </submittedName>
</protein>
<dbReference type="Pfam" id="PF12222">
    <property type="entry name" value="PNGaseA"/>
    <property type="match status" value="1"/>
</dbReference>